<dbReference type="AlphaFoldDB" id="A0A1V6UWS6"/>
<protein>
    <recommendedName>
        <fullName evidence="2">Xylanolytic transcriptional activator regulatory domain-containing protein</fullName>
    </recommendedName>
</protein>
<dbReference type="GO" id="GO:0008270">
    <property type="term" value="F:zinc ion binding"/>
    <property type="evidence" value="ECO:0007669"/>
    <property type="project" value="InterPro"/>
</dbReference>
<accession>A0A1V6UWS6</accession>
<sequence>MRALTEYPSYRRYVASNPAKLQTGHLTPDADGKYHIYTGERFCRAAGCLNDDIFSSRNNLRKHYKKYHPAIYDALDDVGNRGGGVTLELRAHAMRWYDKIIEDCDKREAAMLQTHQNQPSTGNEQTENNHSSTVLGHASCVQSRQSSQNVTPLKRRYSDSESEILSPLTEIGEPEGNTSVSVNRDVPESTHIGIAGPSREQQWNSSSTMSLVTGAFHIHNTNTPDTSMTDAFPGGQTNPAQSGARPSQNRHPLAAQSPLAELISILPSFEVASLLVDTYFDRAHWFMLIFHQDDFRKRWQQLYQNLTERSTGANFNLDFTSTLLMAIVIGLQYIGPHRRELLAAHNVDAATLKDSILNAVRAKMMDIISLGSLEAAQTCILLGTYYLYHGDPGLAWPICGCGLRIAQALNLHRRVDMTTSGLASMSLDMRHRYETRKRCWWAIYEIETFCSMSYGYPQAIRDIDCDVHLLAPLPVGDLPGSVNTRSQDQVSLLSYKYLMSKLSILTKTILNEMYGANSNVPHGQGQPCKFSGCVSTQHHLAHMASHFDAQLQEWKKEIPPQLHLNNPEPTLIGYASIEEMDRDIGASGPKFENYIYQLQALALEIAYENAKILVHRPLLEYKRIPKNHTRSLYQTLGPCRDAALNISEIGSASIFSLAADTYAAAFIGIHTFTAGVTLCILASIEPLTLESHKSKMGLHRLLGMQRTLAPKSQLAAQGLAILERLTKLVMEKELKQMLAQNEGQAVFGSAPREEESQNLSDVSINDFANFDFMEDPTISQALSDFDRAISGRISPTTDAVADDLERQLFPELWDTTNRFAEQQAWIWGGDCLAHFPAFAES</sequence>
<keyword evidence="4" id="KW-1185">Reference proteome</keyword>
<dbReference type="GO" id="GO:0003677">
    <property type="term" value="F:DNA binding"/>
    <property type="evidence" value="ECO:0007669"/>
    <property type="project" value="InterPro"/>
</dbReference>
<dbReference type="SMART" id="SM00906">
    <property type="entry name" value="Fungal_trans"/>
    <property type="match status" value="1"/>
</dbReference>
<gene>
    <name evidence="3" type="ORF">PENCOP_c003G02811</name>
</gene>
<dbReference type="InterPro" id="IPR050987">
    <property type="entry name" value="AtrR-like"/>
</dbReference>
<dbReference type="GO" id="GO:0006351">
    <property type="term" value="P:DNA-templated transcription"/>
    <property type="evidence" value="ECO:0007669"/>
    <property type="project" value="InterPro"/>
</dbReference>
<keyword evidence="1" id="KW-0539">Nucleus</keyword>
<dbReference type="InterPro" id="IPR007219">
    <property type="entry name" value="XnlR_reg_dom"/>
</dbReference>
<comment type="caution">
    <text evidence="3">The sequence shown here is derived from an EMBL/GenBank/DDBJ whole genome shotgun (WGS) entry which is preliminary data.</text>
</comment>
<dbReference type="PANTHER" id="PTHR46910">
    <property type="entry name" value="TRANSCRIPTION FACTOR PDR1"/>
    <property type="match status" value="1"/>
</dbReference>
<evidence type="ECO:0000259" key="2">
    <source>
        <dbReference type="SMART" id="SM00906"/>
    </source>
</evidence>
<proteinExistence type="predicted"/>
<evidence type="ECO:0000313" key="4">
    <source>
        <dbReference type="Proteomes" id="UP000191500"/>
    </source>
</evidence>
<name>A0A1V6UWS6_9EURO</name>
<organism evidence="3 4">
    <name type="scientific">Penicillium coprophilum</name>
    <dbReference type="NCBI Taxonomy" id="36646"/>
    <lineage>
        <taxon>Eukaryota</taxon>
        <taxon>Fungi</taxon>
        <taxon>Dikarya</taxon>
        <taxon>Ascomycota</taxon>
        <taxon>Pezizomycotina</taxon>
        <taxon>Eurotiomycetes</taxon>
        <taxon>Eurotiomycetidae</taxon>
        <taxon>Eurotiales</taxon>
        <taxon>Aspergillaceae</taxon>
        <taxon>Penicillium</taxon>
    </lineage>
</organism>
<evidence type="ECO:0000256" key="1">
    <source>
        <dbReference type="ARBA" id="ARBA00023242"/>
    </source>
</evidence>
<dbReference type="GO" id="GO:0003700">
    <property type="term" value="F:DNA-binding transcription factor activity"/>
    <property type="evidence" value="ECO:0007669"/>
    <property type="project" value="InterPro"/>
</dbReference>
<dbReference type="Pfam" id="PF04082">
    <property type="entry name" value="Fungal_trans"/>
    <property type="match status" value="1"/>
</dbReference>
<dbReference type="CDD" id="cd12148">
    <property type="entry name" value="fungal_TF_MHR"/>
    <property type="match status" value="1"/>
</dbReference>
<dbReference type="Proteomes" id="UP000191500">
    <property type="component" value="Unassembled WGS sequence"/>
</dbReference>
<evidence type="ECO:0000313" key="3">
    <source>
        <dbReference type="EMBL" id="OQE42870.1"/>
    </source>
</evidence>
<dbReference type="EMBL" id="MDDG01000003">
    <property type="protein sequence ID" value="OQE42870.1"/>
    <property type="molecule type" value="Genomic_DNA"/>
</dbReference>
<reference evidence="4" key="1">
    <citation type="journal article" date="2017" name="Nat. Microbiol.">
        <title>Global analysis of biosynthetic gene clusters reveals vast potential of secondary metabolite production in Penicillium species.</title>
        <authorList>
            <person name="Nielsen J.C."/>
            <person name="Grijseels S."/>
            <person name="Prigent S."/>
            <person name="Ji B."/>
            <person name="Dainat J."/>
            <person name="Nielsen K.F."/>
            <person name="Frisvad J.C."/>
            <person name="Workman M."/>
            <person name="Nielsen J."/>
        </authorList>
    </citation>
    <scope>NUCLEOTIDE SEQUENCE [LARGE SCALE GENOMIC DNA]</scope>
    <source>
        <strain evidence="4">IBT 31321</strain>
    </source>
</reference>
<feature type="domain" description="Xylanolytic transcriptional activator regulatory" evidence="2">
    <location>
        <begin position="395"/>
        <end position="476"/>
    </location>
</feature>
<dbReference type="PANTHER" id="PTHR46910:SF17">
    <property type="entry name" value="SCFA-RELATED"/>
    <property type="match status" value="1"/>
</dbReference>